<organism evidence="5 6">
    <name type="scientific">Halomonas halophila</name>
    <dbReference type="NCBI Taxonomy" id="29573"/>
    <lineage>
        <taxon>Bacteria</taxon>
        <taxon>Pseudomonadati</taxon>
        <taxon>Pseudomonadota</taxon>
        <taxon>Gammaproteobacteria</taxon>
        <taxon>Oceanospirillales</taxon>
        <taxon>Halomonadaceae</taxon>
        <taxon>Halomonas</taxon>
    </lineage>
</organism>
<evidence type="ECO:0000256" key="2">
    <source>
        <dbReference type="RuleBase" id="RU003616"/>
    </source>
</evidence>
<dbReference type="Pfam" id="PF00011">
    <property type="entry name" value="HSP20"/>
    <property type="match status" value="1"/>
</dbReference>
<dbReference type="Proteomes" id="UP000321121">
    <property type="component" value="Unassembled WGS sequence"/>
</dbReference>
<gene>
    <name evidence="5" type="ORF">HHA04nite_23640</name>
</gene>
<evidence type="ECO:0000256" key="3">
    <source>
        <dbReference type="SAM" id="MobiDB-lite"/>
    </source>
</evidence>
<comment type="caution">
    <text evidence="5">The sequence shown here is derived from an EMBL/GenBank/DDBJ whole genome shotgun (WGS) entry which is preliminary data.</text>
</comment>
<feature type="compositionally biased region" description="Polar residues" evidence="3">
    <location>
        <begin position="1"/>
        <end position="15"/>
    </location>
</feature>
<dbReference type="EMBL" id="BJUS01000029">
    <property type="protein sequence ID" value="GEK73820.1"/>
    <property type="molecule type" value="Genomic_DNA"/>
</dbReference>
<dbReference type="InterPro" id="IPR002068">
    <property type="entry name" value="A-crystallin/Hsp20_dom"/>
</dbReference>
<name>A0ABQ0U5Y0_9GAMM</name>
<protein>
    <submittedName>
        <fullName evidence="5">Molecular chaperone</fullName>
    </submittedName>
</protein>
<sequence>MADKTFQQAASSRTATGADEPEARVPESRPASPFRELDRLFDGLLARDWMHPLRWDRLEPRMPRVDILDKDAEVVVRAEVPGFAREDLDVSVTDRTVTIKGESRKESGTKEEGEYYRCEISRGSVLRTVELPCDIDADKAGASFRDGVLELTLPKVKEAHRRRLDISS</sequence>
<dbReference type="Gene3D" id="2.60.40.790">
    <property type="match status" value="1"/>
</dbReference>
<dbReference type="InterPro" id="IPR031107">
    <property type="entry name" value="Small_HSP"/>
</dbReference>
<dbReference type="InterPro" id="IPR008978">
    <property type="entry name" value="HSP20-like_chaperone"/>
</dbReference>
<evidence type="ECO:0000259" key="4">
    <source>
        <dbReference type="PROSITE" id="PS01031"/>
    </source>
</evidence>
<evidence type="ECO:0000313" key="5">
    <source>
        <dbReference type="EMBL" id="GEK73820.1"/>
    </source>
</evidence>
<feature type="region of interest" description="Disordered" evidence="3">
    <location>
        <begin position="1"/>
        <end position="32"/>
    </location>
</feature>
<dbReference type="RefSeq" id="WP_146909501.1">
    <property type="nucleotide sequence ID" value="NZ_BJUS01000029.1"/>
</dbReference>
<evidence type="ECO:0000256" key="1">
    <source>
        <dbReference type="PROSITE-ProRule" id="PRU00285"/>
    </source>
</evidence>
<proteinExistence type="inferred from homology"/>
<dbReference type="SUPFAM" id="SSF49764">
    <property type="entry name" value="HSP20-like chaperones"/>
    <property type="match status" value="1"/>
</dbReference>
<feature type="domain" description="SHSP" evidence="4">
    <location>
        <begin position="56"/>
        <end position="168"/>
    </location>
</feature>
<accession>A0ABQ0U5Y0</accession>
<dbReference type="PANTHER" id="PTHR11527">
    <property type="entry name" value="HEAT-SHOCK PROTEIN 20 FAMILY MEMBER"/>
    <property type="match status" value="1"/>
</dbReference>
<dbReference type="PROSITE" id="PS01031">
    <property type="entry name" value="SHSP"/>
    <property type="match status" value="1"/>
</dbReference>
<reference evidence="5 6" key="1">
    <citation type="submission" date="2019-07" db="EMBL/GenBank/DDBJ databases">
        <title>Whole genome shotgun sequence of Halomonas halophila NBRC 102604.</title>
        <authorList>
            <person name="Hosoyama A."/>
            <person name="Uohara A."/>
            <person name="Ohji S."/>
            <person name="Ichikawa N."/>
        </authorList>
    </citation>
    <scope>NUCLEOTIDE SEQUENCE [LARGE SCALE GENOMIC DNA]</scope>
    <source>
        <strain evidence="5 6">NBRC 102604</strain>
    </source>
</reference>
<comment type="similarity">
    <text evidence="1 2">Belongs to the small heat shock protein (HSP20) family.</text>
</comment>
<keyword evidence="6" id="KW-1185">Reference proteome</keyword>
<evidence type="ECO:0000313" key="6">
    <source>
        <dbReference type="Proteomes" id="UP000321121"/>
    </source>
</evidence>
<dbReference type="CDD" id="cd06464">
    <property type="entry name" value="ACD_sHsps-like"/>
    <property type="match status" value="1"/>
</dbReference>